<dbReference type="GO" id="GO:0016255">
    <property type="term" value="P:attachment of GPI anchor to protein"/>
    <property type="evidence" value="ECO:0007669"/>
    <property type="project" value="InterPro"/>
</dbReference>
<gene>
    <name evidence="3" type="primary">GPI16</name>
    <name evidence="3" type="ORF">ZYGM_004588</name>
</gene>
<keyword evidence="4" id="KW-1185">Reference proteome</keyword>
<comment type="caution">
    <text evidence="3">The sequence shown here is derived from an EMBL/GenBank/DDBJ whole genome shotgun (WGS) entry which is preliminary data.</text>
</comment>
<feature type="signal peptide" evidence="2">
    <location>
        <begin position="1"/>
        <end position="23"/>
    </location>
</feature>
<dbReference type="GO" id="GO:0042765">
    <property type="term" value="C:GPI-anchor transamidase complex"/>
    <property type="evidence" value="ECO:0007669"/>
    <property type="project" value="InterPro"/>
</dbReference>
<evidence type="ECO:0000256" key="1">
    <source>
        <dbReference type="SAM" id="Phobius"/>
    </source>
</evidence>
<keyword evidence="2" id="KW-0732">Signal</keyword>
<evidence type="ECO:0000313" key="4">
    <source>
        <dbReference type="Proteomes" id="UP000301737"/>
    </source>
</evidence>
<reference evidence="3 4" key="1">
    <citation type="submission" date="2019-01" db="EMBL/GenBank/DDBJ databases">
        <title>Draft Genome Sequencing of Zygosaccharomyces mellis Ca-7.</title>
        <authorList>
            <person name="Shiwa Y."/>
            <person name="Kanesaki Y."/>
            <person name="Ishige T."/>
            <person name="Mura K."/>
            <person name="Hori T."/>
            <person name="Tamura T."/>
        </authorList>
    </citation>
    <scope>NUCLEOTIDE SEQUENCE [LARGE SCALE GENOMIC DNA]</scope>
    <source>
        <strain evidence="3 4">Ca-7</strain>
    </source>
</reference>
<keyword evidence="1" id="KW-0812">Transmembrane</keyword>
<protein>
    <submittedName>
        <fullName evidence="3">Subunit of the glycosylphosphatidylinositol transamidase complex-like protein</fullName>
    </submittedName>
</protein>
<feature type="chain" id="PRO_5020179042" evidence="2">
    <location>
        <begin position="24"/>
        <end position="678"/>
    </location>
</feature>
<dbReference type="Proteomes" id="UP000301737">
    <property type="component" value="Unassembled WGS sequence"/>
</dbReference>
<dbReference type="Pfam" id="PF04113">
    <property type="entry name" value="Gpi16"/>
    <property type="match status" value="1"/>
</dbReference>
<dbReference type="AlphaFoldDB" id="A0A4C2E172"/>
<dbReference type="EMBL" id="BIMX01000002">
    <property type="protein sequence ID" value="GCE97671.1"/>
    <property type="molecule type" value="Genomic_DNA"/>
</dbReference>
<dbReference type="OrthoDB" id="331263at2759"/>
<proteinExistence type="predicted"/>
<dbReference type="InterPro" id="IPR007245">
    <property type="entry name" value="PIG-T"/>
</dbReference>
<evidence type="ECO:0000313" key="3">
    <source>
        <dbReference type="EMBL" id="GCE97671.1"/>
    </source>
</evidence>
<feature type="transmembrane region" description="Helical" evidence="1">
    <location>
        <begin position="610"/>
        <end position="632"/>
    </location>
</feature>
<accession>A0A4C2E172</accession>
<evidence type="ECO:0000256" key="2">
    <source>
        <dbReference type="SAM" id="SignalP"/>
    </source>
</evidence>
<organism evidence="3 4">
    <name type="scientific">Zygosaccharomyces mellis</name>
    <dbReference type="NCBI Taxonomy" id="42258"/>
    <lineage>
        <taxon>Eukaryota</taxon>
        <taxon>Fungi</taxon>
        <taxon>Dikarya</taxon>
        <taxon>Ascomycota</taxon>
        <taxon>Saccharomycotina</taxon>
        <taxon>Saccharomycetes</taxon>
        <taxon>Saccharomycetales</taxon>
        <taxon>Saccharomycetaceae</taxon>
        <taxon>Zygosaccharomyces</taxon>
    </lineage>
</organism>
<dbReference type="PANTHER" id="PTHR12959">
    <property type="entry name" value="GPI TRANSAMIDASE COMPONENT PIG-T-RELATED"/>
    <property type="match status" value="1"/>
</dbReference>
<name>A0A4C2E172_9SACH</name>
<keyword evidence="1" id="KW-1133">Transmembrane helix</keyword>
<keyword evidence="1" id="KW-0472">Membrane</keyword>
<sequence length="678" mass="76783">MVRLIGIVGWIGLLNSVIGVVKADETSLKFQIDQDIDLQDDCNESLGNHEDSCNSGFLFNEDGSETEIEVTETIIEDAPRPTINLRDKEDDSIIVEDQIWYPYREHLTVKPLPKNYLLTSFDFNTESNEFIPGRPSTDFDDYSHYTVFPKAFKPILDQTSTRQLHLRFTRGFWDAESWGRLPYDGFKSGGSGVEIWAILEAASKDSAFSQWKTLVNSLSGLFCASMNFIDGAKTTFPVEAFHPMADSTLPLFDNSNKLYLIRAALANEPICTENLTPLVKLFPTKGKSGITTLLDGHKVFDSTWHSLSVDISTECYEQTDRCIHTLQALVDMVINVPKTLARNENPIPKPLPSDKLRCDLDKPYDAFHCFQLPYETEGSYGLSELFGKYIQGSSLMSEEPSQVCVEISDNWNSFIQVNGSLFATADDCFELKDFQQQDIYFESNNTNEVLDVEPVPVYVSRSLTGYGQDRGGLRTVFMNPQNEPVTLIYFETLPWFMRIYLSTMHLEKNAQSPVNISLDDILQSTYYMPAADRIRPTHLEYRITIPANTTLAVSYQFDKSLLQYAEYPPDANHGFEIESAVITVIDPTAYQLRTATLLLLLSTPDFSMPYNVIILTSTVMGLIFGTLFNLLVKKMLTVEEADKIQEGNSLQHKIQVVKGKIMTKSKFKYQEVKNDLKE</sequence>
<dbReference type="PANTHER" id="PTHR12959:SF11">
    <property type="entry name" value="GPI TRANSAMIDASE COMPONENT PIG-T"/>
    <property type="match status" value="1"/>
</dbReference>